<feature type="compositionally biased region" description="Basic and acidic residues" evidence="1">
    <location>
        <begin position="1"/>
        <end position="11"/>
    </location>
</feature>
<dbReference type="Proteomes" id="UP000623467">
    <property type="component" value="Unassembled WGS sequence"/>
</dbReference>
<evidence type="ECO:0008006" key="4">
    <source>
        <dbReference type="Google" id="ProtNLM"/>
    </source>
</evidence>
<reference evidence="2" key="1">
    <citation type="submission" date="2020-05" db="EMBL/GenBank/DDBJ databases">
        <title>Mycena genomes resolve the evolution of fungal bioluminescence.</title>
        <authorList>
            <person name="Tsai I.J."/>
        </authorList>
    </citation>
    <scope>NUCLEOTIDE SEQUENCE</scope>
    <source>
        <strain evidence="2">160909Yilan</strain>
    </source>
</reference>
<dbReference type="EMBL" id="JACAZH010000030">
    <property type="protein sequence ID" value="KAF7340615.1"/>
    <property type="molecule type" value="Genomic_DNA"/>
</dbReference>
<keyword evidence="3" id="KW-1185">Reference proteome</keyword>
<accession>A0A8H7CK82</accession>
<evidence type="ECO:0000313" key="3">
    <source>
        <dbReference type="Proteomes" id="UP000623467"/>
    </source>
</evidence>
<name>A0A8H7CK82_9AGAR</name>
<dbReference type="OrthoDB" id="258495at2759"/>
<feature type="compositionally biased region" description="Basic and acidic residues" evidence="1">
    <location>
        <begin position="552"/>
        <end position="562"/>
    </location>
</feature>
<protein>
    <recommendedName>
        <fullName evidence="4">Protein kinase domain-containing protein</fullName>
    </recommendedName>
</protein>
<feature type="region of interest" description="Disordered" evidence="1">
    <location>
        <begin position="1"/>
        <end position="30"/>
    </location>
</feature>
<comment type="caution">
    <text evidence="2">The sequence shown here is derived from an EMBL/GenBank/DDBJ whole genome shotgun (WGS) entry which is preliminary data.</text>
</comment>
<sequence>MEDHPQAETEFTHSSTCEPESPSHASGMFSHSQQFSVTGGTFTNVTNNNYTTVPSLPSDFRMIPMGDIDLWHQIRVDECTGIAYSQRQRACVRQVHSAKARIDGRTKRVTVALYQGNDAQEEWRKDIDQYMSMRHPNIVQICGAASSNGLHAAIFNDDLIPLRHFLDHYRESHFSTVYIYACCNKDFSEVYNYLSSEFHQGVFSDVCTKWIRRSTGRLCAEFTQHNDVWLSITPGEFPDLSGMHATSALHTDASNFVINSLTLGQYHLMCWNHLAQIRPIAISASTTVDLGAVFRHSGDLLEESIEIAFSPRAEAPPLDDWRTLEGSTGEVMPNGWTRFQSDDVINNILYLSCTILSDRHPWLSQANHIFRRLHIMSNFEDYVPLYAIDFTLRISGPTGDPPVAFLFLSPRVDFQTGPSSFRSPACPAYWSFHPSGADPLSSEHVTQLGFPPFELTASAFGTSWSASVYEGLRQFHQAKGFDPYSQDVARHLGHQLYQLSSQRDAQFAYVDSDDEEFDADIDSDSNSVYAEDYESEYGLTSVCEDSRLDIEAQSSHSERDNHNSFGRSCRSENKATSNSKNHEASESTVEEDMITGETPVPSPTFRIVLHIQLMLILFLAVSGVYDHI</sequence>
<gene>
    <name evidence="2" type="ORF">MSAN_02133200</name>
</gene>
<organism evidence="2 3">
    <name type="scientific">Mycena sanguinolenta</name>
    <dbReference type="NCBI Taxonomy" id="230812"/>
    <lineage>
        <taxon>Eukaryota</taxon>
        <taxon>Fungi</taxon>
        <taxon>Dikarya</taxon>
        <taxon>Basidiomycota</taxon>
        <taxon>Agaricomycotina</taxon>
        <taxon>Agaricomycetes</taxon>
        <taxon>Agaricomycetidae</taxon>
        <taxon>Agaricales</taxon>
        <taxon>Marasmiineae</taxon>
        <taxon>Mycenaceae</taxon>
        <taxon>Mycena</taxon>
    </lineage>
</organism>
<evidence type="ECO:0000256" key="1">
    <source>
        <dbReference type="SAM" id="MobiDB-lite"/>
    </source>
</evidence>
<feature type="region of interest" description="Disordered" evidence="1">
    <location>
        <begin position="552"/>
        <end position="597"/>
    </location>
</feature>
<evidence type="ECO:0000313" key="2">
    <source>
        <dbReference type="EMBL" id="KAF7340615.1"/>
    </source>
</evidence>
<dbReference type="AlphaFoldDB" id="A0A8H7CK82"/>
<proteinExistence type="predicted"/>